<protein>
    <submittedName>
        <fullName evidence="3">Matrilin-2</fullName>
    </submittedName>
</protein>
<dbReference type="PANTHER" id="PTHR24020:SF20">
    <property type="entry name" value="PH DOMAIN-CONTAINING PROTEIN"/>
    <property type="match status" value="1"/>
</dbReference>
<sequence>MITFVKDLVAHFDIGLTSARIAAITFSNGAYQEFAFGAYNTLAEVAHGFDGIRHKNGEPTKMYTGLDYAQLILKSFGRRDVPHILITITDGVPNNQKETARIANVTQQAGIEIFVIGVGRLDQVQLKEIASEPFSDHLFTVAEFSKLSSLSSLVRQKACPVTGPNVIPSDQEAAEKACHQKPAEVVFV</sequence>
<organism evidence="2 3">
    <name type="scientific">Aplysia californica</name>
    <name type="common">California sea hare</name>
    <dbReference type="NCBI Taxonomy" id="6500"/>
    <lineage>
        <taxon>Eukaryota</taxon>
        <taxon>Metazoa</taxon>
        <taxon>Spiralia</taxon>
        <taxon>Lophotrochozoa</taxon>
        <taxon>Mollusca</taxon>
        <taxon>Gastropoda</taxon>
        <taxon>Heterobranchia</taxon>
        <taxon>Euthyneura</taxon>
        <taxon>Tectipleura</taxon>
        <taxon>Aplysiida</taxon>
        <taxon>Aplysioidea</taxon>
        <taxon>Aplysiidae</taxon>
        <taxon>Aplysia</taxon>
    </lineage>
</organism>
<dbReference type="GeneID" id="101851926"/>
<dbReference type="InterPro" id="IPR002035">
    <property type="entry name" value="VWF_A"/>
</dbReference>
<dbReference type="SUPFAM" id="SSF53300">
    <property type="entry name" value="vWA-like"/>
    <property type="match status" value="1"/>
</dbReference>
<dbReference type="InterPro" id="IPR050525">
    <property type="entry name" value="ECM_Assembly_Org"/>
</dbReference>
<evidence type="ECO:0000313" key="3">
    <source>
        <dbReference type="RefSeq" id="XP_012934813.2"/>
    </source>
</evidence>
<gene>
    <name evidence="3" type="primary">LOC101851926</name>
</gene>
<proteinExistence type="predicted"/>
<dbReference type="Pfam" id="PF00092">
    <property type="entry name" value="VWA"/>
    <property type="match status" value="1"/>
</dbReference>
<evidence type="ECO:0000313" key="2">
    <source>
        <dbReference type="Proteomes" id="UP000694888"/>
    </source>
</evidence>
<dbReference type="Gene3D" id="3.40.50.410">
    <property type="entry name" value="von Willebrand factor, type A domain"/>
    <property type="match status" value="1"/>
</dbReference>
<dbReference type="CDD" id="cd01450">
    <property type="entry name" value="vWFA_subfamily_ECM"/>
    <property type="match status" value="1"/>
</dbReference>
<dbReference type="Proteomes" id="UP000694888">
    <property type="component" value="Unplaced"/>
</dbReference>
<keyword evidence="2" id="KW-1185">Reference proteome</keyword>
<evidence type="ECO:0000259" key="1">
    <source>
        <dbReference type="PROSITE" id="PS50234"/>
    </source>
</evidence>
<feature type="non-terminal residue" evidence="3">
    <location>
        <position position="188"/>
    </location>
</feature>
<dbReference type="PANTHER" id="PTHR24020">
    <property type="entry name" value="COLLAGEN ALPHA"/>
    <property type="match status" value="1"/>
</dbReference>
<accession>A0ABM0ZUN3</accession>
<name>A0ABM0ZUN3_APLCA</name>
<dbReference type="SMART" id="SM00327">
    <property type="entry name" value="VWA"/>
    <property type="match status" value="1"/>
</dbReference>
<dbReference type="InterPro" id="IPR036465">
    <property type="entry name" value="vWFA_dom_sf"/>
</dbReference>
<dbReference type="RefSeq" id="XP_012934813.2">
    <property type="nucleotide sequence ID" value="XM_013079359.2"/>
</dbReference>
<feature type="domain" description="VWFA" evidence="1">
    <location>
        <begin position="1"/>
        <end position="154"/>
    </location>
</feature>
<dbReference type="PROSITE" id="PS50234">
    <property type="entry name" value="VWFA"/>
    <property type="match status" value="1"/>
</dbReference>
<reference evidence="3" key="1">
    <citation type="submission" date="2025-08" db="UniProtKB">
        <authorList>
            <consortium name="RefSeq"/>
        </authorList>
    </citation>
    <scope>IDENTIFICATION</scope>
</reference>